<dbReference type="Pfam" id="PF00022">
    <property type="entry name" value="Actin"/>
    <property type="match status" value="1"/>
</dbReference>
<dbReference type="InterPro" id="IPR043129">
    <property type="entry name" value="ATPase_NBD"/>
</dbReference>
<sequence length="485" mass="53894">MGRTSRTETRTPSYGIVLDTGAAFVHVGLAYQPDVHTIPNAIARTRPGVRRQVLVGDLIESDCLDYGGLQLRLPMDRGMIVDWAAQKNVWDRALVRALGCASDTFGALRGRTVIVTEPYFLLPEQQKAFDALLFDWYEADAIWRAVPAQLVPWALMPRSEAMLVVDLGHSYTHAVPIVHNAVQWDAVRRLDIGGRVLTHILKTMFSYRQWNMMDETYLTDKIKAATCFVAACEKTDEPAIPMADRPPHTWSFAQLVDLFHTHKDNDVVQQYVLPDYATPDDVADPATKYGYIVSGPPAPTVSVLPDEALDDFIASPWTKPSSKLRDEHQVLRLGQERYQLFEYLFAPDRLGLDQAPLPELIADAIQHTDPSARDMLWSNVVLIGGSARVPGLVPRLQRELRMWAPDDVPVAVHRVDDPMETPVRGAQVLLQSPPTSDAGKFLSSHLVTRQAYQQRGGSQAPPGERGGTALGDERFGSWTTSSPTS</sequence>
<dbReference type="SUPFAM" id="SSF53067">
    <property type="entry name" value="Actin-like ATPase domain"/>
    <property type="match status" value="2"/>
</dbReference>
<dbReference type="STRING" id="77020.A0A0M9VNK0"/>
<proteinExistence type="inferred from homology"/>
<accession>A0A0M9VNK0</accession>
<evidence type="ECO:0000313" key="3">
    <source>
        <dbReference type="EMBL" id="KOS13439.1"/>
    </source>
</evidence>
<comment type="caution">
    <text evidence="3">The sequence shown here is derived from an EMBL/GenBank/DDBJ whole genome shotgun (WGS) entry which is preliminary data.</text>
</comment>
<dbReference type="Gene3D" id="3.90.640.10">
    <property type="entry name" value="Actin, Chain A, domain 4"/>
    <property type="match status" value="1"/>
</dbReference>
<organism evidence="3 4">
    <name type="scientific">Malassezia pachydermatis</name>
    <dbReference type="NCBI Taxonomy" id="77020"/>
    <lineage>
        <taxon>Eukaryota</taxon>
        <taxon>Fungi</taxon>
        <taxon>Dikarya</taxon>
        <taxon>Basidiomycota</taxon>
        <taxon>Ustilaginomycotina</taxon>
        <taxon>Malasseziomycetes</taxon>
        <taxon>Malasseziales</taxon>
        <taxon>Malasseziaceae</taxon>
        <taxon>Malassezia</taxon>
    </lineage>
</organism>
<keyword evidence="4" id="KW-1185">Reference proteome</keyword>
<dbReference type="PANTHER" id="PTHR11937">
    <property type="entry name" value="ACTIN"/>
    <property type="match status" value="1"/>
</dbReference>
<dbReference type="Gene3D" id="3.30.420.40">
    <property type="match status" value="2"/>
</dbReference>
<dbReference type="InterPro" id="IPR004000">
    <property type="entry name" value="Actin"/>
</dbReference>
<dbReference type="RefSeq" id="XP_017991071.1">
    <property type="nucleotide sequence ID" value="XM_018134606.1"/>
</dbReference>
<dbReference type="AlphaFoldDB" id="A0A0M9VNK0"/>
<dbReference type="EMBL" id="LGAV01000006">
    <property type="protein sequence ID" value="KOS13439.1"/>
    <property type="molecule type" value="Genomic_DNA"/>
</dbReference>
<dbReference type="VEuPathDB" id="FungiDB:Malapachy_0073"/>
<reference evidence="3 4" key="1">
    <citation type="submission" date="2015-07" db="EMBL/GenBank/DDBJ databases">
        <title>Draft Genome Sequence of Malassezia furfur CBS1878 and Malassezia pachydermatis CBS1879.</title>
        <authorList>
            <person name="Triana S."/>
            <person name="Ohm R."/>
            <person name="Gonzalez A."/>
            <person name="DeCock H."/>
            <person name="Restrepo S."/>
            <person name="Celis A."/>
        </authorList>
    </citation>
    <scope>NUCLEOTIDE SEQUENCE [LARGE SCALE GENOMIC DNA]</scope>
    <source>
        <strain evidence="3 4">CBS 1879</strain>
    </source>
</reference>
<dbReference type="GeneID" id="28726481"/>
<feature type="region of interest" description="Disordered" evidence="2">
    <location>
        <begin position="451"/>
        <end position="485"/>
    </location>
</feature>
<name>A0A0M9VNK0_9BASI</name>
<dbReference type="OrthoDB" id="6220758at2759"/>
<dbReference type="Proteomes" id="UP000037751">
    <property type="component" value="Unassembled WGS sequence"/>
</dbReference>
<evidence type="ECO:0000256" key="1">
    <source>
        <dbReference type="RuleBase" id="RU000487"/>
    </source>
</evidence>
<evidence type="ECO:0000256" key="2">
    <source>
        <dbReference type="SAM" id="MobiDB-lite"/>
    </source>
</evidence>
<dbReference type="SMART" id="SM00268">
    <property type="entry name" value="ACTIN"/>
    <property type="match status" value="1"/>
</dbReference>
<gene>
    <name evidence="3" type="ORF">Malapachy_0073</name>
</gene>
<comment type="similarity">
    <text evidence="1">Belongs to the actin family.</text>
</comment>
<protein>
    <submittedName>
        <fullName evidence="3">Actin-like protein arp6</fullName>
    </submittedName>
</protein>
<evidence type="ECO:0000313" key="4">
    <source>
        <dbReference type="Proteomes" id="UP000037751"/>
    </source>
</evidence>